<evidence type="ECO:0000256" key="3">
    <source>
        <dbReference type="ARBA" id="ARBA00022771"/>
    </source>
</evidence>
<dbReference type="SUPFAM" id="SSF57903">
    <property type="entry name" value="FYVE/PHD zinc finger"/>
    <property type="match status" value="1"/>
</dbReference>
<dbReference type="Gene3D" id="3.30.40.10">
    <property type="entry name" value="Zinc/RING finger domain, C3HC4 (zinc finger)"/>
    <property type="match status" value="1"/>
</dbReference>
<reference evidence="10 11" key="2">
    <citation type="submission" date="2019-01" db="EMBL/GenBank/DDBJ databases">
        <title>A chromosome length genome reference of the Java medaka (oryzias javanicus).</title>
        <authorList>
            <person name="Herpin A."/>
            <person name="Takehana Y."/>
            <person name="Naruse K."/>
            <person name="Ansai S."/>
            <person name="Kawaguchi M."/>
        </authorList>
    </citation>
    <scope>NUCLEOTIDE SEQUENCE [LARGE SCALE GENOMIC DNA]</scope>
    <source>
        <strain evidence="10">RS831</strain>
        <tissue evidence="10">Whole body</tissue>
    </source>
</reference>
<dbReference type="CDD" id="cd15751">
    <property type="entry name" value="FYVE_BSN_PCLO"/>
    <property type="match status" value="1"/>
</dbReference>
<dbReference type="InterPro" id="IPR052098">
    <property type="entry name" value="Presynaptic_Scaffold_Bsn/Pclo"/>
</dbReference>
<dbReference type="GO" id="GO:0098982">
    <property type="term" value="C:GABA-ergic synapse"/>
    <property type="evidence" value="ECO:0007669"/>
    <property type="project" value="TreeGrafter"/>
</dbReference>
<dbReference type="GO" id="GO:0008270">
    <property type="term" value="F:zinc ion binding"/>
    <property type="evidence" value="ECO:0007669"/>
    <property type="project" value="UniProtKB-KW"/>
</dbReference>
<dbReference type="GO" id="GO:1904071">
    <property type="term" value="P:presynaptic active zone assembly"/>
    <property type="evidence" value="ECO:0007669"/>
    <property type="project" value="TreeGrafter"/>
</dbReference>
<feature type="compositionally biased region" description="Polar residues" evidence="8">
    <location>
        <begin position="278"/>
        <end position="291"/>
    </location>
</feature>
<evidence type="ECO:0000259" key="9">
    <source>
        <dbReference type="Pfam" id="PF05715"/>
    </source>
</evidence>
<protein>
    <recommendedName>
        <fullName evidence="9">Zinc finger piccolo-type domain-containing protein</fullName>
    </recommendedName>
</protein>
<dbReference type="GO" id="GO:0098978">
    <property type="term" value="C:glutamatergic synapse"/>
    <property type="evidence" value="ECO:0007669"/>
    <property type="project" value="TreeGrafter"/>
</dbReference>
<evidence type="ECO:0000256" key="4">
    <source>
        <dbReference type="ARBA" id="ARBA00022833"/>
    </source>
</evidence>
<feature type="compositionally biased region" description="Basic and acidic residues" evidence="8">
    <location>
        <begin position="116"/>
        <end position="126"/>
    </location>
</feature>
<proteinExistence type="predicted"/>
<dbReference type="InterPro" id="IPR013083">
    <property type="entry name" value="Znf_RING/FYVE/PHD"/>
</dbReference>
<dbReference type="GO" id="GO:0098882">
    <property type="term" value="F:structural constituent of presynaptic active zone"/>
    <property type="evidence" value="ECO:0007669"/>
    <property type="project" value="TreeGrafter"/>
</dbReference>
<keyword evidence="11" id="KW-1185">Reference proteome</keyword>
<dbReference type="GO" id="GO:0048788">
    <property type="term" value="C:cytoskeleton of presynaptic active zone"/>
    <property type="evidence" value="ECO:0007669"/>
    <property type="project" value="TreeGrafter"/>
</dbReference>
<keyword evidence="2" id="KW-0677">Repeat</keyword>
<dbReference type="OrthoDB" id="8964072at2759"/>
<evidence type="ECO:0000256" key="5">
    <source>
        <dbReference type="ARBA" id="ARBA00023018"/>
    </source>
</evidence>
<accession>A0A3S2P443</accession>
<feature type="compositionally biased region" description="Low complexity" evidence="8">
    <location>
        <begin position="49"/>
        <end position="67"/>
    </location>
</feature>
<dbReference type="Proteomes" id="UP000283210">
    <property type="component" value="Chromosome 23"/>
</dbReference>
<keyword evidence="5" id="KW-0770">Synapse</keyword>
<dbReference type="InterPro" id="IPR011011">
    <property type="entry name" value="Znf_FYVE_PHD"/>
</dbReference>
<gene>
    <name evidence="10" type="ORF">OJAV_G00223870</name>
</gene>
<feature type="domain" description="Zinc finger piccolo-type" evidence="9">
    <location>
        <begin position="277"/>
        <end position="326"/>
    </location>
</feature>
<evidence type="ECO:0000256" key="7">
    <source>
        <dbReference type="ARBA" id="ARBA00034101"/>
    </source>
</evidence>
<evidence type="ECO:0000256" key="6">
    <source>
        <dbReference type="ARBA" id="ARBA00023273"/>
    </source>
</evidence>
<keyword evidence="4" id="KW-0862">Zinc</keyword>
<sequence>MGNEASLEGGEGLPEGLAPDGKGGFVRVSDGTPVNLSELSEEDRRQISAAVARAQGRQPGGAAAARRTSAVDAQQVGASRGPAGLSKSRTVDAFNQGPPGKPTPGRSPSSLSLFESRFRQEPKSETKSSGMFGSSFLSGANPLSAVSSMTSSVSSSISSMGDAVNIPKFGLFDEEGDAPPAPDSSKQGGKQQGKGPQQGPGPKGPQQGGPQKQSQGPPGQGAKAGPPGQGPRQDKARGHQVRDQNQVKVLLVKLQSKGRAPQDNRHQDQIRGDLPSKKLNTGSKDPPNYNNCTECKNQVCSLCGFSPPDSGGKEWLCLNCQMQRAMGGMDPPGLAKPKQGSAPPSPQRQASGKPGKLLIKQQSTSDQGLTPPTTPRQKSPGASSPGPSSPGSSLAGLPKN</sequence>
<feature type="region of interest" description="Disordered" evidence="8">
    <location>
        <begin position="1"/>
        <end position="291"/>
    </location>
</feature>
<keyword evidence="6" id="KW-0966">Cell projection</keyword>
<dbReference type="InterPro" id="IPR008899">
    <property type="entry name" value="Znf_piccolo"/>
</dbReference>
<evidence type="ECO:0000256" key="2">
    <source>
        <dbReference type="ARBA" id="ARBA00022737"/>
    </source>
</evidence>
<feature type="compositionally biased region" description="Low complexity" evidence="8">
    <location>
        <begin position="128"/>
        <end position="160"/>
    </location>
</feature>
<dbReference type="PANTHER" id="PTHR14113:SF11">
    <property type="entry name" value="PROTEIN PICCOLO ISOFORM X1"/>
    <property type="match status" value="1"/>
</dbReference>
<evidence type="ECO:0000313" key="10">
    <source>
        <dbReference type="EMBL" id="RVE56735.1"/>
    </source>
</evidence>
<feature type="compositionally biased region" description="Basic and acidic residues" evidence="8">
    <location>
        <begin position="232"/>
        <end position="242"/>
    </location>
</feature>
<feature type="region of interest" description="Disordered" evidence="8">
    <location>
        <begin position="325"/>
        <end position="400"/>
    </location>
</feature>
<dbReference type="PANTHER" id="PTHR14113">
    <property type="entry name" value="PICCOLO/BASSOON"/>
    <property type="match status" value="1"/>
</dbReference>
<dbReference type="EMBL" id="CM012459">
    <property type="protein sequence ID" value="RVE56735.1"/>
    <property type="molecule type" value="Genomic_DNA"/>
</dbReference>
<organism evidence="10 11">
    <name type="scientific">Oryzias javanicus</name>
    <name type="common">Javanese ricefish</name>
    <name type="synonym">Aplocheilus javanicus</name>
    <dbReference type="NCBI Taxonomy" id="123683"/>
    <lineage>
        <taxon>Eukaryota</taxon>
        <taxon>Metazoa</taxon>
        <taxon>Chordata</taxon>
        <taxon>Craniata</taxon>
        <taxon>Vertebrata</taxon>
        <taxon>Euteleostomi</taxon>
        <taxon>Actinopterygii</taxon>
        <taxon>Neopterygii</taxon>
        <taxon>Teleostei</taxon>
        <taxon>Neoteleostei</taxon>
        <taxon>Acanthomorphata</taxon>
        <taxon>Ovalentaria</taxon>
        <taxon>Atherinomorphae</taxon>
        <taxon>Beloniformes</taxon>
        <taxon>Adrianichthyidae</taxon>
        <taxon>Oryziinae</taxon>
        <taxon>Oryzias</taxon>
    </lineage>
</organism>
<dbReference type="GO" id="GO:0035418">
    <property type="term" value="P:protein localization to synapse"/>
    <property type="evidence" value="ECO:0007669"/>
    <property type="project" value="TreeGrafter"/>
</dbReference>
<feature type="compositionally biased region" description="Polar residues" evidence="8">
    <location>
        <begin position="360"/>
        <end position="377"/>
    </location>
</feature>
<evidence type="ECO:0000256" key="1">
    <source>
        <dbReference type="ARBA" id="ARBA00022723"/>
    </source>
</evidence>
<reference evidence="10 11" key="1">
    <citation type="submission" date="2018-11" db="EMBL/GenBank/DDBJ databases">
        <authorList>
            <person name="Lopez-Roques C."/>
            <person name="Donnadieu C."/>
            <person name="Bouchez O."/>
            <person name="Klopp C."/>
            <person name="Cabau C."/>
            <person name="Zahm M."/>
        </authorList>
    </citation>
    <scope>NUCLEOTIDE SEQUENCE [LARGE SCALE GENOMIC DNA]</scope>
    <source>
        <strain evidence="10">RS831</strain>
        <tissue evidence="10">Whole body</tissue>
    </source>
</reference>
<dbReference type="GO" id="GO:0030424">
    <property type="term" value="C:axon"/>
    <property type="evidence" value="ECO:0007669"/>
    <property type="project" value="TreeGrafter"/>
</dbReference>
<dbReference type="AlphaFoldDB" id="A0A3S2P443"/>
<dbReference type="Pfam" id="PF05715">
    <property type="entry name" value="zf-piccolo"/>
    <property type="match status" value="1"/>
</dbReference>
<feature type="compositionally biased region" description="Low complexity" evidence="8">
    <location>
        <begin position="204"/>
        <end position="226"/>
    </location>
</feature>
<evidence type="ECO:0000256" key="8">
    <source>
        <dbReference type="SAM" id="MobiDB-lite"/>
    </source>
</evidence>
<keyword evidence="1" id="KW-0479">Metal-binding</keyword>
<keyword evidence="3" id="KW-0863">Zinc-finger</keyword>
<evidence type="ECO:0000313" key="11">
    <source>
        <dbReference type="Proteomes" id="UP000283210"/>
    </source>
</evidence>
<comment type="subcellular location">
    <subcellularLocation>
        <location evidence="7">Presynaptic active zone</location>
    </subcellularLocation>
</comment>
<name>A0A3S2P443_ORYJA</name>
<feature type="compositionally biased region" description="Basic and acidic residues" evidence="8">
    <location>
        <begin position="260"/>
        <end position="276"/>
    </location>
</feature>
<feature type="compositionally biased region" description="Low complexity" evidence="8">
    <location>
        <begin position="379"/>
        <end position="400"/>
    </location>
</feature>